<keyword evidence="10" id="KW-1185">Reference proteome</keyword>
<organism evidence="9 10">
    <name type="scientific">Parasediminibacterium paludis</name>
    <dbReference type="NCBI Taxonomy" id="908966"/>
    <lineage>
        <taxon>Bacteria</taxon>
        <taxon>Pseudomonadati</taxon>
        <taxon>Bacteroidota</taxon>
        <taxon>Chitinophagia</taxon>
        <taxon>Chitinophagales</taxon>
        <taxon>Chitinophagaceae</taxon>
        <taxon>Parasediminibacterium</taxon>
    </lineage>
</organism>
<dbReference type="PANTHER" id="PTHR30026">
    <property type="entry name" value="OUTER MEMBRANE PROTEIN TOLC"/>
    <property type="match status" value="1"/>
</dbReference>
<name>A0ABV8Q021_9BACT</name>
<proteinExistence type="inferred from homology"/>
<evidence type="ECO:0000256" key="2">
    <source>
        <dbReference type="ARBA" id="ARBA00007613"/>
    </source>
</evidence>
<sequence length="439" mass="49484">MINRWLMVLLCLSYQLAVSAQQKIDTMHIDNLEMLWKLAIDNNSSQKIYELKNQQAKVDYHTAKAFLLPQVGGSFSGQDNTKLATTPVPGELLGQPNKTLYLQFGKQYVYNTGVTISKTLFDWQAAAQANIAKQNIALNTAQQLANEQNLKTQIAQSYYTLLVAKAAITISEKDLQLSDSTLLITKQKFQQGLVDAIAVNLAAVNSNNILLNIVQSKELYKNALVSIKNLAGVSANTQIDIKTIANPENLYQPNITSIEQDKNLLVYPHNIDLQNWQYKLAKTAFLPKFNISGYWGYQQFRDNFGIGFTPDAWKDYRYIALNMNVPIFTGFANKNKLKSSSIQTSIVKEQYNAAIAQSKINDNSLQETITNYITITNIAKKSFELYGNNLQLNQQKFTEGIIGVDTYLKAFDDYLKSENTYLNNLSTLLYNQAIVISRK</sequence>
<evidence type="ECO:0000256" key="6">
    <source>
        <dbReference type="ARBA" id="ARBA00023136"/>
    </source>
</evidence>
<comment type="similarity">
    <text evidence="2">Belongs to the outer membrane factor (OMF) (TC 1.B.17) family.</text>
</comment>
<dbReference type="Proteomes" id="UP001595906">
    <property type="component" value="Unassembled WGS sequence"/>
</dbReference>
<evidence type="ECO:0000256" key="3">
    <source>
        <dbReference type="ARBA" id="ARBA00022448"/>
    </source>
</evidence>
<dbReference type="SUPFAM" id="SSF56954">
    <property type="entry name" value="Outer membrane efflux proteins (OEP)"/>
    <property type="match status" value="1"/>
</dbReference>
<evidence type="ECO:0000256" key="7">
    <source>
        <dbReference type="ARBA" id="ARBA00023237"/>
    </source>
</evidence>
<comment type="subcellular location">
    <subcellularLocation>
        <location evidence="1">Cell outer membrane</location>
    </subcellularLocation>
</comment>
<reference evidence="10" key="1">
    <citation type="journal article" date="2019" name="Int. J. Syst. Evol. Microbiol.">
        <title>The Global Catalogue of Microorganisms (GCM) 10K type strain sequencing project: providing services to taxonomists for standard genome sequencing and annotation.</title>
        <authorList>
            <consortium name="The Broad Institute Genomics Platform"/>
            <consortium name="The Broad Institute Genome Sequencing Center for Infectious Disease"/>
            <person name="Wu L."/>
            <person name="Ma J."/>
        </authorList>
    </citation>
    <scope>NUCLEOTIDE SEQUENCE [LARGE SCALE GENOMIC DNA]</scope>
    <source>
        <strain evidence="10">CECT 8010</strain>
    </source>
</reference>
<keyword evidence="3" id="KW-0813">Transport</keyword>
<evidence type="ECO:0000256" key="8">
    <source>
        <dbReference type="SAM" id="SignalP"/>
    </source>
</evidence>
<keyword evidence="6" id="KW-0472">Membrane</keyword>
<keyword evidence="7" id="KW-0998">Cell outer membrane</keyword>
<feature type="chain" id="PRO_5045573701" evidence="8">
    <location>
        <begin position="21"/>
        <end position="439"/>
    </location>
</feature>
<evidence type="ECO:0000313" key="9">
    <source>
        <dbReference type="EMBL" id="MFC4232567.1"/>
    </source>
</evidence>
<dbReference type="InterPro" id="IPR051906">
    <property type="entry name" value="TolC-like"/>
</dbReference>
<dbReference type="InterPro" id="IPR003423">
    <property type="entry name" value="OMP_efflux"/>
</dbReference>
<comment type="caution">
    <text evidence="9">The sequence shown here is derived from an EMBL/GenBank/DDBJ whole genome shotgun (WGS) entry which is preliminary data.</text>
</comment>
<gene>
    <name evidence="9" type="ORF">ACFOW1_11730</name>
</gene>
<evidence type="ECO:0000256" key="5">
    <source>
        <dbReference type="ARBA" id="ARBA00022692"/>
    </source>
</evidence>
<accession>A0ABV8Q021</accession>
<evidence type="ECO:0000256" key="1">
    <source>
        <dbReference type="ARBA" id="ARBA00004442"/>
    </source>
</evidence>
<keyword evidence="8" id="KW-0732">Signal</keyword>
<dbReference type="Pfam" id="PF02321">
    <property type="entry name" value="OEP"/>
    <property type="match status" value="1"/>
</dbReference>
<protein>
    <submittedName>
        <fullName evidence="9">TolC family protein</fullName>
    </submittedName>
</protein>
<feature type="signal peptide" evidence="8">
    <location>
        <begin position="1"/>
        <end position="20"/>
    </location>
</feature>
<evidence type="ECO:0000313" key="10">
    <source>
        <dbReference type="Proteomes" id="UP001595906"/>
    </source>
</evidence>
<dbReference type="Gene3D" id="1.20.1600.10">
    <property type="entry name" value="Outer membrane efflux proteins (OEP)"/>
    <property type="match status" value="1"/>
</dbReference>
<dbReference type="EMBL" id="JBHSDC010000022">
    <property type="protein sequence ID" value="MFC4232567.1"/>
    <property type="molecule type" value="Genomic_DNA"/>
</dbReference>
<dbReference type="RefSeq" id="WP_379014471.1">
    <property type="nucleotide sequence ID" value="NZ_JBHSDC010000022.1"/>
</dbReference>
<dbReference type="PANTHER" id="PTHR30026:SF20">
    <property type="entry name" value="OUTER MEMBRANE PROTEIN TOLC"/>
    <property type="match status" value="1"/>
</dbReference>
<keyword evidence="4" id="KW-1134">Transmembrane beta strand</keyword>
<keyword evidence="5" id="KW-0812">Transmembrane</keyword>
<evidence type="ECO:0000256" key="4">
    <source>
        <dbReference type="ARBA" id="ARBA00022452"/>
    </source>
</evidence>